<evidence type="ECO:0000313" key="3">
    <source>
        <dbReference type="Proteomes" id="UP000325291"/>
    </source>
</evidence>
<dbReference type="RefSeq" id="WP_146611070.1">
    <property type="nucleotide sequence ID" value="NZ_VINQ01000007.1"/>
</dbReference>
<dbReference type="AlphaFoldDB" id="A0A5A9ZD08"/>
<name>A0A5A9ZD08_9RHOB</name>
<feature type="region of interest" description="Disordered" evidence="1">
    <location>
        <begin position="113"/>
        <end position="143"/>
    </location>
</feature>
<reference evidence="2 3" key="1">
    <citation type="submission" date="2019-07" db="EMBL/GenBank/DDBJ databases">
        <title>Aquicoccus porphyridii gen. nov., sp. nov., isolated from a small marine red alga, Porphyridium marinum.</title>
        <authorList>
            <person name="Liu L."/>
        </authorList>
    </citation>
    <scope>NUCLEOTIDE SEQUENCE [LARGE SCALE GENOMIC DNA]</scope>
    <source>
        <strain evidence="2 3">L1 8-17</strain>
    </source>
</reference>
<keyword evidence="3" id="KW-1185">Reference proteome</keyword>
<evidence type="ECO:0000313" key="2">
    <source>
        <dbReference type="EMBL" id="KAA0914862.1"/>
    </source>
</evidence>
<sequence length="273" mass="28678">MDISLAYPGPPCEVPGFDPDEDVLVIALPDALLATSAPWLSLHHDHAANRLDLTVSLAADAPPLVIHLPGLVTLPSDAVVLLSLSDSRTLGPEPAPAAHPAPANTTAAVLTGEGLYPPEEAPGSARPSSPPTRHRFAPRHDWRRDGPPPECFFDLSHPDSELLIKLPPATQGPVHAIRFNETTASAGSSDTHGSIVLIQSPPGSPPLSPAALTARFATSLGAPDFRAIAWIWLGNEGHFTDPASGERRAFGRINHNPTLAITGPIAGSVEIRR</sequence>
<proteinExistence type="predicted"/>
<dbReference type="Proteomes" id="UP000325291">
    <property type="component" value="Unassembled WGS sequence"/>
</dbReference>
<organism evidence="2 3">
    <name type="scientific">Aquicoccus porphyridii</name>
    <dbReference type="NCBI Taxonomy" id="1852029"/>
    <lineage>
        <taxon>Bacteria</taxon>
        <taxon>Pseudomonadati</taxon>
        <taxon>Pseudomonadota</taxon>
        <taxon>Alphaproteobacteria</taxon>
        <taxon>Rhodobacterales</taxon>
        <taxon>Paracoccaceae</taxon>
        <taxon>Aquicoccus</taxon>
    </lineage>
</organism>
<dbReference type="EMBL" id="VINQ01000007">
    <property type="protein sequence ID" value="KAA0914862.1"/>
    <property type="molecule type" value="Genomic_DNA"/>
</dbReference>
<protein>
    <submittedName>
        <fullName evidence="2">Uncharacterized protein</fullName>
    </submittedName>
</protein>
<comment type="caution">
    <text evidence="2">The sequence shown here is derived from an EMBL/GenBank/DDBJ whole genome shotgun (WGS) entry which is preliminary data.</text>
</comment>
<evidence type="ECO:0000256" key="1">
    <source>
        <dbReference type="SAM" id="MobiDB-lite"/>
    </source>
</evidence>
<accession>A0A5A9ZD08</accession>
<gene>
    <name evidence="2" type="ORF">FLO80_10840</name>
</gene>